<proteinExistence type="predicted"/>
<name>A0A1X7RGL1_ZYMT9</name>
<dbReference type="EMBL" id="LT853692">
    <property type="protein sequence ID" value="SMQ46542.1"/>
    <property type="molecule type" value="Genomic_DNA"/>
</dbReference>
<organism evidence="2 3">
    <name type="scientific">Zymoseptoria tritici (strain ST99CH_3D7)</name>
    <dbReference type="NCBI Taxonomy" id="1276538"/>
    <lineage>
        <taxon>Eukaryota</taxon>
        <taxon>Fungi</taxon>
        <taxon>Dikarya</taxon>
        <taxon>Ascomycota</taxon>
        <taxon>Pezizomycotina</taxon>
        <taxon>Dothideomycetes</taxon>
        <taxon>Dothideomycetidae</taxon>
        <taxon>Mycosphaerellales</taxon>
        <taxon>Mycosphaerellaceae</taxon>
        <taxon>Zymoseptoria</taxon>
    </lineage>
</organism>
<evidence type="ECO:0000256" key="1">
    <source>
        <dbReference type="SAM" id="MobiDB-lite"/>
    </source>
</evidence>
<gene>
    <name evidence="2" type="ORF">ZT3D7_G1688</name>
</gene>
<dbReference type="Proteomes" id="UP000215127">
    <property type="component" value="Chromosome 1"/>
</dbReference>
<keyword evidence="3" id="KW-1185">Reference proteome</keyword>
<sequence length="372" mass="42789">MKMGDLYVTAGLTWAMPVRPDKLGANLMAFEQAVPELRALRLCHRFGKGPNVHITKLPAELELLVEGFCLEPRTGKGRRHRGHHAMDWEYDFRCFESRCSPLMHMHECSPLLDRVLDMFEYCDTCPGEDYTFENCATHCKNSKTTDLCGVCKSGDGRETCEKSCEGRMAEEQEQAAAECELWYELHMEGRNDWMEKLESKEVDKLNVILRQHFGLEARFSETRAYSQELVKWPEDRNHRWHDSNHRETTICHLTIPHATHEKDEWITSDAEDSFGTFQIEGTQSLTIDTNCQLGNVEVTRRFQKAMLYLGLEPEPHPSQTYCTLRPDVPTPALRTASNAVGPESEDQHGVRPVPKSEWPKLILMLKAKSKMF</sequence>
<evidence type="ECO:0000313" key="2">
    <source>
        <dbReference type="EMBL" id="SMQ46542.1"/>
    </source>
</evidence>
<protein>
    <submittedName>
        <fullName evidence="2">Uncharacterized protein</fullName>
    </submittedName>
</protein>
<feature type="region of interest" description="Disordered" evidence="1">
    <location>
        <begin position="332"/>
        <end position="353"/>
    </location>
</feature>
<dbReference type="AlphaFoldDB" id="A0A1X7RGL1"/>
<reference evidence="2 3" key="1">
    <citation type="submission" date="2016-06" db="EMBL/GenBank/DDBJ databases">
        <authorList>
            <person name="Kjaerup R.B."/>
            <person name="Dalgaard T.S."/>
            <person name="Juul-Madsen H.R."/>
        </authorList>
    </citation>
    <scope>NUCLEOTIDE SEQUENCE [LARGE SCALE GENOMIC DNA]</scope>
</reference>
<accession>A0A1X7RGL1</accession>
<evidence type="ECO:0000313" key="3">
    <source>
        <dbReference type="Proteomes" id="UP000215127"/>
    </source>
</evidence>